<sequence length="272" mass="29556">MIHPLLEAAYRLDPALWAERVLGLPLDPWQARLVRASRGARAIALVHRQAGKSTGASVAVAHTMAHRPGSTSLALAPTQRQSAEIVRKVRAHLKAASARLAVDNAFSVEIEGGARLLAMPGSDDASIRGLSIDGDLVVDEAARVADPLYAAARPMLARHADKGRMILASTAWARRGFFYETWAAEDPLWLRIEARPEETGRIPADFLAAERRALGERAYAREYENSFDATDSAAFMLDAIEAAFAPTDPRPAPPPLVEGETILRREPAFARI</sequence>
<accession>A0A9X1IDM9</accession>
<dbReference type="AlphaFoldDB" id="A0A9X1IDM9"/>
<dbReference type="RefSeq" id="WP_226605499.1">
    <property type="nucleotide sequence ID" value="NZ_JAJAQI010000006.1"/>
</dbReference>
<dbReference type="InterPro" id="IPR027417">
    <property type="entry name" value="P-loop_NTPase"/>
</dbReference>
<evidence type="ECO:0000313" key="2">
    <source>
        <dbReference type="Proteomes" id="UP001139311"/>
    </source>
</evidence>
<keyword evidence="2" id="KW-1185">Reference proteome</keyword>
<dbReference type="Proteomes" id="UP001139311">
    <property type="component" value="Unassembled WGS sequence"/>
</dbReference>
<organism evidence="1 2">
    <name type="scientific">Roseicella aerolata</name>
    <dbReference type="NCBI Taxonomy" id="2883479"/>
    <lineage>
        <taxon>Bacteria</taxon>
        <taxon>Pseudomonadati</taxon>
        <taxon>Pseudomonadota</taxon>
        <taxon>Alphaproteobacteria</taxon>
        <taxon>Acetobacterales</taxon>
        <taxon>Roseomonadaceae</taxon>
        <taxon>Roseicella</taxon>
    </lineage>
</organism>
<protein>
    <recommendedName>
        <fullName evidence="3">Terminase</fullName>
    </recommendedName>
</protein>
<dbReference type="EMBL" id="JAJAQI010000006">
    <property type="protein sequence ID" value="MCB4821165.1"/>
    <property type="molecule type" value="Genomic_DNA"/>
</dbReference>
<comment type="caution">
    <text evidence="1">The sequence shown here is derived from an EMBL/GenBank/DDBJ whole genome shotgun (WGS) entry which is preliminary data.</text>
</comment>
<reference evidence="1" key="1">
    <citation type="submission" date="2021-10" db="EMBL/GenBank/DDBJ databases">
        <title>Roseicella aerolatum sp. nov., isolated from aerosols of e-waste dismantling site.</title>
        <authorList>
            <person name="Qin T."/>
        </authorList>
    </citation>
    <scope>NUCLEOTIDE SEQUENCE</scope>
    <source>
        <strain evidence="1">GB24</strain>
    </source>
</reference>
<proteinExistence type="predicted"/>
<evidence type="ECO:0008006" key="3">
    <source>
        <dbReference type="Google" id="ProtNLM"/>
    </source>
</evidence>
<gene>
    <name evidence="1" type="ORF">LHA35_05390</name>
</gene>
<name>A0A9X1IDM9_9PROT</name>
<evidence type="ECO:0000313" key="1">
    <source>
        <dbReference type="EMBL" id="MCB4821165.1"/>
    </source>
</evidence>
<dbReference type="Gene3D" id="3.40.50.300">
    <property type="entry name" value="P-loop containing nucleotide triphosphate hydrolases"/>
    <property type="match status" value="1"/>
</dbReference>